<comment type="caution">
    <text evidence="2">The sequence shown here is derived from an EMBL/GenBank/DDBJ whole genome shotgun (WGS) entry which is preliminary data.</text>
</comment>
<reference evidence="2 3" key="1">
    <citation type="journal article" date="2019" name="Sci. Rep.">
        <title>Orb-weaving spider Araneus ventricosus genome elucidates the spidroin gene catalogue.</title>
        <authorList>
            <person name="Kono N."/>
            <person name="Nakamura H."/>
            <person name="Ohtoshi R."/>
            <person name="Moran D.A.P."/>
            <person name="Shinohara A."/>
            <person name="Yoshida Y."/>
            <person name="Fujiwara M."/>
            <person name="Mori M."/>
            <person name="Tomita M."/>
            <person name="Arakawa K."/>
        </authorList>
    </citation>
    <scope>NUCLEOTIDE SEQUENCE [LARGE SCALE GENOMIC DNA]</scope>
</reference>
<dbReference type="AlphaFoldDB" id="A0A4Y2L365"/>
<protein>
    <submittedName>
        <fullName evidence="2">Uncharacterized protein</fullName>
    </submittedName>
</protein>
<dbReference type="Proteomes" id="UP000499080">
    <property type="component" value="Unassembled WGS sequence"/>
</dbReference>
<dbReference type="EMBL" id="BGPR01005314">
    <property type="protein sequence ID" value="GBN09014.1"/>
    <property type="molecule type" value="Genomic_DNA"/>
</dbReference>
<evidence type="ECO:0000313" key="3">
    <source>
        <dbReference type="Proteomes" id="UP000499080"/>
    </source>
</evidence>
<keyword evidence="3" id="KW-1185">Reference proteome</keyword>
<name>A0A4Y2L365_ARAVE</name>
<organism evidence="2 3">
    <name type="scientific">Araneus ventricosus</name>
    <name type="common">Orbweaver spider</name>
    <name type="synonym">Epeira ventricosa</name>
    <dbReference type="NCBI Taxonomy" id="182803"/>
    <lineage>
        <taxon>Eukaryota</taxon>
        <taxon>Metazoa</taxon>
        <taxon>Ecdysozoa</taxon>
        <taxon>Arthropoda</taxon>
        <taxon>Chelicerata</taxon>
        <taxon>Arachnida</taxon>
        <taxon>Araneae</taxon>
        <taxon>Araneomorphae</taxon>
        <taxon>Entelegynae</taxon>
        <taxon>Araneoidea</taxon>
        <taxon>Araneidae</taxon>
        <taxon>Araneus</taxon>
    </lineage>
</organism>
<gene>
    <name evidence="2" type="ORF">AVEN_90925_1</name>
</gene>
<feature type="region of interest" description="Disordered" evidence="1">
    <location>
        <begin position="140"/>
        <end position="171"/>
    </location>
</feature>
<evidence type="ECO:0000256" key="1">
    <source>
        <dbReference type="SAM" id="MobiDB-lite"/>
    </source>
</evidence>
<proteinExistence type="predicted"/>
<sequence>MRRTSISDSLALWEEVRLYNPTAINELQASNSLSDVLPLMICTTQIACVYRTFSLESEVGSVYYPTAINVFQTDNCGFDNLSRKDLHATNRMCVVSLMHALRRQCMNGPLNLEPRSDDEDSTCASTPLFKFPHYTRERTFGPEGFGGSSMESSFKSGELDSYLTTRPPRIP</sequence>
<accession>A0A4Y2L365</accession>
<evidence type="ECO:0000313" key="2">
    <source>
        <dbReference type="EMBL" id="GBN09014.1"/>
    </source>
</evidence>